<proteinExistence type="inferred from homology"/>
<evidence type="ECO:0000256" key="14">
    <source>
        <dbReference type="SAM" id="Phobius"/>
    </source>
</evidence>
<keyword evidence="9 14" id="KW-0472">Membrane</keyword>
<protein>
    <recommendedName>
        <fullName evidence="4">Undecaprenyl-diphosphatase</fullName>
        <ecNumber evidence="3">3.6.1.27</ecNumber>
    </recommendedName>
    <alternativeName>
        <fullName evidence="12">Bacitracin resistance protein</fullName>
    </alternativeName>
    <alternativeName>
        <fullName evidence="11">Undecaprenyl pyrophosphate phosphatase</fullName>
    </alternativeName>
</protein>
<evidence type="ECO:0000256" key="13">
    <source>
        <dbReference type="ARBA" id="ARBA00047594"/>
    </source>
</evidence>
<feature type="transmembrane region" description="Helical" evidence="14">
    <location>
        <begin position="27"/>
        <end position="50"/>
    </location>
</feature>
<comment type="caution">
    <text evidence="15">The sequence shown here is derived from an EMBL/GenBank/DDBJ whole genome shotgun (WGS) entry which is preliminary data.</text>
</comment>
<dbReference type="GO" id="GO:0005886">
    <property type="term" value="C:plasma membrane"/>
    <property type="evidence" value="ECO:0007669"/>
    <property type="project" value="UniProtKB-SubCell"/>
</dbReference>
<keyword evidence="6 14" id="KW-0812">Transmembrane</keyword>
<gene>
    <name evidence="15" type="ORF">JCM17845_15120</name>
</gene>
<evidence type="ECO:0000256" key="9">
    <source>
        <dbReference type="ARBA" id="ARBA00023136"/>
    </source>
</evidence>
<dbReference type="InterPro" id="IPR003824">
    <property type="entry name" value="UppP"/>
</dbReference>
<comment type="similarity">
    <text evidence="2">Belongs to the UppP family.</text>
</comment>
<dbReference type="AlphaFoldDB" id="A0A5A7N161"/>
<dbReference type="GO" id="GO:0046677">
    <property type="term" value="P:response to antibiotic"/>
    <property type="evidence" value="ECO:0007669"/>
    <property type="project" value="UniProtKB-KW"/>
</dbReference>
<evidence type="ECO:0000256" key="1">
    <source>
        <dbReference type="ARBA" id="ARBA00004651"/>
    </source>
</evidence>
<dbReference type="EC" id="3.6.1.27" evidence="3"/>
<keyword evidence="5" id="KW-1003">Cell membrane</keyword>
<comment type="catalytic activity">
    <reaction evidence="13">
        <text>di-trans,octa-cis-undecaprenyl diphosphate + H2O = di-trans,octa-cis-undecaprenyl phosphate + phosphate + H(+)</text>
        <dbReference type="Rhea" id="RHEA:28094"/>
        <dbReference type="ChEBI" id="CHEBI:15377"/>
        <dbReference type="ChEBI" id="CHEBI:15378"/>
        <dbReference type="ChEBI" id="CHEBI:43474"/>
        <dbReference type="ChEBI" id="CHEBI:58405"/>
        <dbReference type="ChEBI" id="CHEBI:60392"/>
        <dbReference type="EC" id="3.6.1.27"/>
    </reaction>
</comment>
<dbReference type="GO" id="GO:0050380">
    <property type="term" value="F:undecaprenyl-diphosphatase activity"/>
    <property type="evidence" value="ECO:0007669"/>
    <property type="project" value="UniProtKB-EC"/>
</dbReference>
<evidence type="ECO:0000256" key="6">
    <source>
        <dbReference type="ARBA" id="ARBA00022692"/>
    </source>
</evidence>
<evidence type="ECO:0000256" key="11">
    <source>
        <dbReference type="ARBA" id="ARBA00032707"/>
    </source>
</evidence>
<evidence type="ECO:0000256" key="3">
    <source>
        <dbReference type="ARBA" id="ARBA00012374"/>
    </source>
</evidence>
<name>A0A5A7N161_9PROT</name>
<evidence type="ECO:0000313" key="16">
    <source>
        <dbReference type="Proteomes" id="UP000325187"/>
    </source>
</evidence>
<keyword evidence="10" id="KW-0046">Antibiotic resistance</keyword>
<accession>A0A5A7N161</accession>
<evidence type="ECO:0000256" key="4">
    <source>
        <dbReference type="ARBA" id="ARBA00021581"/>
    </source>
</evidence>
<dbReference type="Pfam" id="PF02673">
    <property type="entry name" value="BacA"/>
    <property type="match status" value="1"/>
</dbReference>
<evidence type="ECO:0000256" key="5">
    <source>
        <dbReference type="ARBA" id="ARBA00022475"/>
    </source>
</evidence>
<evidence type="ECO:0000313" key="15">
    <source>
        <dbReference type="EMBL" id="GER00889.1"/>
    </source>
</evidence>
<evidence type="ECO:0000256" key="10">
    <source>
        <dbReference type="ARBA" id="ARBA00023251"/>
    </source>
</evidence>
<evidence type="ECO:0000256" key="12">
    <source>
        <dbReference type="ARBA" id="ARBA00032932"/>
    </source>
</evidence>
<keyword evidence="16" id="KW-1185">Reference proteome</keyword>
<evidence type="ECO:0000256" key="7">
    <source>
        <dbReference type="ARBA" id="ARBA00022801"/>
    </source>
</evidence>
<comment type="subcellular location">
    <subcellularLocation>
        <location evidence="1">Cell membrane</location>
        <topology evidence="1">Multi-pass membrane protein</topology>
    </subcellularLocation>
</comment>
<dbReference type="Proteomes" id="UP000325187">
    <property type="component" value="Unassembled WGS sequence"/>
</dbReference>
<evidence type="ECO:0000256" key="8">
    <source>
        <dbReference type="ARBA" id="ARBA00022989"/>
    </source>
</evidence>
<organism evidence="15 16">
    <name type="scientific">Iodidimonas gelatinilytica</name>
    <dbReference type="NCBI Taxonomy" id="1236966"/>
    <lineage>
        <taxon>Bacteria</taxon>
        <taxon>Pseudomonadati</taxon>
        <taxon>Pseudomonadota</taxon>
        <taxon>Alphaproteobacteria</taxon>
        <taxon>Iodidimonadales</taxon>
        <taxon>Iodidimonadaceae</taxon>
        <taxon>Iodidimonas</taxon>
    </lineage>
</organism>
<sequence>MAGRLIGAGLSFAAALAAIHFLMRWLQHASMTIFVIYRVALGLALLVWVLL</sequence>
<evidence type="ECO:0000256" key="2">
    <source>
        <dbReference type="ARBA" id="ARBA00010621"/>
    </source>
</evidence>
<keyword evidence="8 14" id="KW-1133">Transmembrane helix</keyword>
<keyword evidence="7" id="KW-0378">Hydrolase</keyword>
<dbReference type="EMBL" id="BKCM01000006">
    <property type="protein sequence ID" value="GER00889.1"/>
    <property type="molecule type" value="Genomic_DNA"/>
</dbReference>
<reference evidence="15 16" key="1">
    <citation type="submission" date="2019-09" db="EMBL/GenBank/DDBJ databases">
        <title>NBRP : Genome information of microbial organism related human and environment.</title>
        <authorList>
            <person name="Hattori M."/>
            <person name="Oshima K."/>
            <person name="Inaba H."/>
            <person name="Suda W."/>
            <person name="Sakamoto M."/>
            <person name="Iino T."/>
            <person name="Kitahara M."/>
            <person name="Oshida Y."/>
            <person name="Iida T."/>
            <person name="Kudo T."/>
            <person name="Itoh T."/>
            <person name="Ohkuma M."/>
        </authorList>
    </citation>
    <scope>NUCLEOTIDE SEQUENCE [LARGE SCALE GENOMIC DNA]</scope>
    <source>
        <strain evidence="15 16">Mie-1</strain>
    </source>
</reference>